<organism evidence="2 3">
    <name type="scientific">Hyphodiscus hymeniophilus</name>
    <dbReference type="NCBI Taxonomy" id="353542"/>
    <lineage>
        <taxon>Eukaryota</taxon>
        <taxon>Fungi</taxon>
        <taxon>Dikarya</taxon>
        <taxon>Ascomycota</taxon>
        <taxon>Pezizomycotina</taxon>
        <taxon>Leotiomycetes</taxon>
        <taxon>Helotiales</taxon>
        <taxon>Hyphodiscaceae</taxon>
        <taxon>Hyphodiscus</taxon>
    </lineage>
</organism>
<reference evidence="2" key="1">
    <citation type="submission" date="2019-07" db="EMBL/GenBank/DDBJ databases">
        <title>Hyphodiscus hymeniophilus genome sequencing and assembly.</title>
        <authorList>
            <person name="Kramer G."/>
            <person name="Nodwell J."/>
        </authorList>
    </citation>
    <scope>NUCLEOTIDE SEQUENCE</scope>
    <source>
        <strain evidence="2">ATCC 34498</strain>
    </source>
</reference>
<name>A0A9P7B027_9HELO</name>
<feature type="region of interest" description="Disordered" evidence="1">
    <location>
        <begin position="252"/>
        <end position="281"/>
    </location>
</feature>
<evidence type="ECO:0000313" key="2">
    <source>
        <dbReference type="EMBL" id="KAG0651690.1"/>
    </source>
</evidence>
<protein>
    <submittedName>
        <fullName evidence="2">Nuclear pore NUP53</fullName>
    </submittedName>
</protein>
<comment type="caution">
    <text evidence="2">The sequence shown here is derived from an EMBL/GenBank/DDBJ whole genome shotgun (WGS) entry which is preliminary data.</text>
</comment>
<proteinExistence type="predicted"/>
<keyword evidence="3" id="KW-1185">Reference proteome</keyword>
<dbReference type="Gene3D" id="3.30.70.330">
    <property type="match status" value="1"/>
</dbReference>
<evidence type="ECO:0000256" key="1">
    <source>
        <dbReference type="SAM" id="MobiDB-lite"/>
    </source>
</evidence>
<feature type="compositionally biased region" description="Polar residues" evidence="1">
    <location>
        <begin position="112"/>
        <end position="127"/>
    </location>
</feature>
<dbReference type="OrthoDB" id="8033832at2759"/>
<feature type="region of interest" description="Disordered" evidence="1">
    <location>
        <begin position="92"/>
        <end position="134"/>
    </location>
</feature>
<dbReference type="Proteomes" id="UP000785200">
    <property type="component" value="Unassembled WGS sequence"/>
</dbReference>
<accession>A0A9P7B027</accession>
<dbReference type="InterPro" id="IPR012677">
    <property type="entry name" value="Nucleotide-bd_a/b_plait_sf"/>
</dbReference>
<dbReference type="EMBL" id="VNKQ01000004">
    <property type="protein sequence ID" value="KAG0651690.1"/>
    <property type="molecule type" value="Genomic_DNA"/>
</dbReference>
<gene>
    <name evidence="2" type="ORF">D0Z07_1605</name>
</gene>
<sequence length="422" mass="46245">MPLILHNVPDDELYVGEDGVQRPYAMLFPGNDGAASSRSRRVVPETGSFGKASTRRSSRTSRSYTPAATKVVKEDPTLAAADAIFTQYLAKQAAAPPDPSQRQLQRKASIPASASQPNLSLSDTTDGNAPASRYVHREPTEVILRGFKATQQWAAIREYERIGGQICEDYPREPPPEQRKFKADMRDPAVLRKRPLTLEEKAKANRFAGGETWIKITFESAEAAEAAVDSSPQMILGYTVYAELYRGVPPTASDEAIPAQREQKPDTPRSHRTLSRSTTTPNMTLRRRGIFDVSPPDSQASTQTLDSATLTATSVTASSATITGGPANTATPESDFCTKIPTAKRIKLLPSTEALLPQQSYTQKFLTKIPLINWFTSDIIGTAVPRTLNGEFDLANASLYWRVIYVLDRVFGCFDVAGDKDD</sequence>
<dbReference type="AlphaFoldDB" id="A0A9P7B027"/>
<feature type="region of interest" description="Disordered" evidence="1">
    <location>
        <begin position="31"/>
        <end position="68"/>
    </location>
</feature>
<evidence type="ECO:0000313" key="3">
    <source>
        <dbReference type="Proteomes" id="UP000785200"/>
    </source>
</evidence>